<organism evidence="2">
    <name type="scientific">Haemonchus placei</name>
    <name type="common">Barber's pole worm</name>
    <dbReference type="NCBI Taxonomy" id="6290"/>
    <lineage>
        <taxon>Eukaryota</taxon>
        <taxon>Metazoa</taxon>
        <taxon>Ecdysozoa</taxon>
        <taxon>Nematoda</taxon>
        <taxon>Chromadorea</taxon>
        <taxon>Rhabditida</taxon>
        <taxon>Rhabditina</taxon>
        <taxon>Rhabditomorpha</taxon>
        <taxon>Strongyloidea</taxon>
        <taxon>Trichostrongylidae</taxon>
        <taxon>Haemonchus</taxon>
    </lineage>
</organism>
<sequence length="88" mass="10075">MNIDSKLNNPNLTFATKKMWLNAALAIFIAYVPTSSYGEDELEAYYMDLERLYREGHTFFKVIVGNFNAKIGLKRTAEELHIGTHGME</sequence>
<dbReference type="AlphaFoldDB" id="A0A0N4W4G6"/>
<dbReference type="OMA" id="HEELHIR"/>
<protein>
    <submittedName>
        <fullName evidence="2">Endo/exonuclease/phosphatase domain-containing protein</fullName>
    </submittedName>
</protein>
<keyword evidence="1" id="KW-0472">Membrane</keyword>
<proteinExistence type="predicted"/>
<accession>A0A0N4W4G6</accession>
<keyword evidence="1" id="KW-0812">Transmembrane</keyword>
<feature type="transmembrane region" description="Helical" evidence="1">
    <location>
        <begin position="20"/>
        <end position="38"/>
    </location>
</feature>
<evidence type="ECO:0000313" key="2">
    <source>
        <dbReference type="WBParaSite" id="HPLM_0000478001-mRNA-1"/>
    </source>
</evidence>
<dbReference type="WBParaSite" id="HPLM_0000478001-mRNA-1">
    <property type="protein sequence ID" value="HPLM_0000478001-mRNA-1"/>
    <property type="gene ID" value="HPLM_0000478001"/>
</dbReference>
<evidence type="ECO:0000256" key="1">
    <source>
        <dbReference type="SAM" id="Phobius"/>
    </source>
</evidence>
<reference evidence="2" key="1">
    <citation type="submission" date="2017-02" db="UniProtKB">
        <authorList>
            <consortium name="WormBaseParasite"/>
        </authorList>
    </citation>
    <scope>IDENTIFICATION</scope>
</reference>
<name>A0A0N4W4G6_HAEPC</name>
<keyword evidence="1" id="KW-1133">Transmembrane helix</keyword>